<evidence type="ECO:0000313" key="1">
    <source>
        <dbReference type="EMBL" id="EQA63207.1"/>
    </source>
</evidence>
<dbReference type="AlphaFoldDB" id="V6I1G4"/>
<organism evidence="1 2">
    <name type="scientific">Leptospira alexanderi serovar Manhao 3 str. L 60</name>
    <dbReference type="NCBI Taxonomy" id="1049759"/>
    <lineage>
        <taxon>Bacteria</taxon>
        <taxon>Pseudomonadati</taxon>
        <taxon>Spirochaetota</taxon>
        <taxon>Spirochaetia</taxon>
        <taxon>Leptospirales</taxon>
        <taxon>Leptospiraceae</taxon>
        <taxon>Leptospira</taxon>
    </lineage>
</organism>
<name>V6I1G4_9LEPT</name>
<dbReference type="RefSeq" id="WP_020983961.1">
    <property type="nucleotide sequence ID" value="NZ_AHMT02000024.1"/>
</dbReference>
<keyword evidence="2" id="KW-1185">Reference proteome</keyword>
<accession>V6I1G4</accession>
<dbReference type="EMBL" id="AHMT02000024">
    <property type="protein sequence ID" value="EQA63207.1"/>
    <property type="molecule type" value="Genomic_DNA"/>
</dbReference>
<proteinExistence type="predicted"/>
<sequence>MSSPLDFSFPKNVQGIFTKFVESNARILVGLENAITQVETARTLKNAMELMKGNKTIQFFLVFRNDFENYSFVTGTDHFKKK</sequence>
<protein>
    <submittedName>
        <fullName evidence="1">Uncharacterized protein</fullName>
    </submittedName>
</protein>
<reference evidence="1" key="1">
    <citation type="submission" date="2013-05" db="EMBL/GenBank/DDBJ databases">
        <authorList>
            <person name="Harkins D.M."/>
            <person name="Durkin A.S."/>
            <person name="Brinkac L.M."/>
            <person name="Haft D.H."/>
            <person name="Selengut J.D."/>
            <person name="Sanka R."/>
            <person name="DePew J."/>
            <person name="Purushe J."/>
            <person name="Hartskeerl R.A."/>
            <person name="Ahmed A."/>
            <person name="van der Linden H."/>
            <person name="Goris M.G.A."/>
            <person name="Vinetz J.M."/>
            <person name="Sutton G.G."/>
            <person name="Nierman W.C."/>
            <person name="Fouts D.E."/>
        </authorList>
    </citation>
    <scope>NUCLEOTIDE SEQUENCE [LARGE SCALE GENOMIC DNA]</scope>
    <source>
        <strain evidence="1">L 60</strain>
    </source>
</reference>
<gene>
    <name evidence="1" type="ORF">LEP1GSC062_3593</name>
</gene>
<evidence type="ECO:0000313" key="2">
    <source>
        <dbReference type="Proteomes" id="UP000018747"/>
    </source>
</evidence>
<dbReference type="Proteomes" id="UP000018747">
    <property type="component" value="Unassembled WGS sequence"/>
</dbReference>
<comment type="caution">
    <text evidence="1">The sequence shown here is derived from an EMBL/GenBank/DDBJ whole genome shotgun (WGS) entry which is preliminary data.</text>
</comment>